<dbReference type="PANTHER" id="PTHR34822">
    <property type="entry name" value="GRPB DOMAIN PROTEIN (AFU_ORTHOLOGUE AFUA_1G01530)"/>
    <property type="match status" value="1"/>
</dbReference>
<dbReference type="InterPro" id="IPR007344">
    <property type="entry name" value="GrpB/CoaE"/>
</dbReference>
<organism evidence="1 3">
    <name type="scientific">Blautia producta</name>
    <dbReference type="NCBI Taxonomy" id="33035"/>
    <lineage>
        <taxon>Bacteria</taxon>
        <taxon>Bacillati</taxon>
        <taxon>Bacillota</taxon>
        <taxon>Clostridia</taxon>
        <taxon>Lachnospirales</taxon>
        <taxon>Lachnospiraceae</taxon>
        <taxon>Blautia</taxon>
    </lineage>
</organism>
<evidence type="ECO:0000313" key="1">
    <source>
        <dbReference type="EMBL" id="WPX72406.1"/>
    </source>
</evidence>
<keyword evidence="3" id="KW-1185">Reference proteome</keyword>
<sequence>MILNEKVHIENHNLHWRYDFNDEIKMLKNKPHLKTLTFEHIGSTSIPNIKAKPIIDIIIGVRSFPPEKIVIQEIEASGYTYMREMSVSDRLYFIKRDIKNFNLHIVEYKGDVWKKDILFRDYMIKYPEKAQAYSDLKEQILAGGIDTLLEYSEKKAEFISEVLRDI</sequence>
<gene>
    <name evidence="1" type="ORF">BLCOC_07420</name>
    <name evidence="2" type="ORF">BLCOC_15790</name>
</gene>
<dbReference type="EMBL" id="CP136422">
    <property type="protein sequence ID" value="WPX72406.1"/>
    <property type="molecule type" value="Genomic_DNA"/>
</dbReference>
<proteinExistence type="predicted"/>
<accession>A0ABZ0U948</accession>
<name>A0ABZ0U948_9FIRM</name>
<dbReference type="PANTHER" id="PTHR34822:SF1">
    <property type="entry name" value="GRPB FAMILY PROTEIN"/>
    <property type="match status" value="1"/>
</dbReference>
<evidence type="ECO:0000313" key="3">
    <source>
        <dbReference type="Proteomes" id="UP001325248"/>
    </source>
</evidence>
<dbReference type="Proteomes" id="UP001325248">
    <property type="component" value="Chromosome"/>
</dbReference>
<dbReference type="Pfam" id="PF04229">
    <property type="entry name" value="GrpB"/>
    <property type="match status" value="1"/>
</dbReference>
<dbReference type="SUPFAM" id="SSF81301">
    <property type="entry name" value="Nucleotidyltransferase"/>
    <property type="match status" value="1"/>
</dbReference>
<dbReference type="Gene3D" id="3.30.460.10">
    <property type="entry name" value="Beta Polymerase, domain 2"/>
    <property type="match status" value="1"/>
</dbReference>
<dbReference type="EMBL" id="CP136422">
    <property type="protein sequence ID" value="WPX73238.1"/>
    <property type="molecule type" value="Genomic_DNA"/>
</dbReference>
<evidence type="ECO:0000313" key="2">
    <source>
        <dbReference type="EMBL" id="WPX73238.1"/>
    </source>
</evidence>
<protein>
    <recommendedName>
        <fullName evidence="4">GrpB protein</fullName>
    </recommendedName>
</protein>
<evidence type="ECO:0008006" key="4">
    <source>
        <dbReference type="Google" id="ProtNLM"/>
    </source>
</evidence>
<reference evidence="1 3" key="1">
    <citation type="submission" date="2023-10" db="EMBL/GenBank/DDBJ databases">
        <title>Genome sequence of Blautia coccoides DSM 935.</title>
        <authorList>
            <person name="Boeer T."/>
            <person name="Bengelsdorf F.R."/>
            <person name="Daniel R."/>
            <person name="Poehlein A."/>
        </authorList>
    </citation>
    <scope>NUCLEOTIDE SEQUENCE [LARGE SCALE GENOMIC DNA]</scope>
    <source>
        <strain evidence="1 3">DSM 935</strain>
    </source>
</reference>
<dbReference type="InterPro" id="IPR043519">
    <property type="entry name" value="NT_sf"/>
</dbReference>